<evidence type="ECO:0000256" key="3">
    <source>
        <dbReference type="ARBA" id="ARBA00022723"/>
    </source>
</evidence>
<protein>
    <submittedName>
        <fullName evidence="9">DNA repair protein RadC</fullName>
    </submittedName>
    <submittedName>
        <fullName evidence="10">DNA replication and repair protein RadC</fullName>
    </submittedName>
</protein>
<dbReference type="PANTHER" id="PTHR30471">
    <property type="entry name" value="DNA REPAIR PROTEIN RADC"/>
    <property type="match status" value="1"/>
</dbReference>
<proteinExistence type="inferred from homology"/>
<keyword evidence="6" id="KW-0482">Metalloprotease</keyword>
<dbReference type="Gene3D" id="3.40.140.10">
    <property type="entry name" value="Cytidine Deaminase, domain 2"/>
    <property type="match status" value="1"/>
</dbReference>
<dbReference type="EMBL" id="CP080764">
    <property type="protein sequence ID" value="QYY42112.1"/>
    <property type="molecule type" value="Genomic_DNA"/>
</dbReference>
<evidence type="ECO:0000313" key="11">
    <source>
        <dbReference type="Proteomes" id="UP000198956"/>
    </source>
</evidence>
<dbReference type="SUPFAM" id="SSF102712">
    <property type="entry name" value="JAB1/MPN domain"/>
    <property type="match status" value="1"/>
</dbReference>
<reference evidence="10 11" key="1">
    <citation type="submission" date="2016-10" db="EMBL/GenBank/DDBJ databases">
        <authorList>
            <person name="de Groot N.N."/>
        </authorList>
    </citation>
    <scope>NUCLEOTIDE SEQUENCE [LARGE SCALE GENOMIC DNA]</scope>
    <source>
        <strain evidence="10 11">L 420-91</strain>
    </source>
</reference>
<name>A0A1G7ZRL6_ANETH</name>
<evidence type="ECO:0000256" key="1">
    <source>
        <dbReference type="ARBA" id="ARBA00010243"/>
    </source>
</evidence>
<comment type="similarity">
    <text evidence="1 7">Belongs to the UPF0758 family.</text>
</comment>
<dbReference type="InterPro" id="IPR025657">
    <property type="entry name" value="RadC_JAB"/>
</dbReference>
<evidence type="ECO:0000256" key="5">
    <source>
        <dbReference type="ARBA" id="ARBA00022833"/>
    </source>
</evidence>
<reference evidence="9 12" key="2">
    <citation type="submission" date="2021-08" db="EMBL/GenBank/DDBJ databases">
        <title>Complete genome sequence of the strain Aneurinibacillus thermoaerophilus CCM 8960.</title>
        <authorList>
            <person name="Musilova J."/>
            <person name="Kourilova X."/>
            <person name="Pernicova I."/>
            <person name="Bezdicek M."/>
            <person name="Lengerova M."/>
            <person name="Obruca S."/>
            <person name="Sedlar K."/>
        </authorList>
    </citation>
    <scope>NUCLEOTIDE SEQUENCE [LARGE SCALE GENOMIC DNA]</scope>
    <source>
        <strain evidence="9 12">CCM 8960</strain>
    </source>
</reference>
<dbReference type="InterPro" id="IPR010994">
    <property type="entry name" value="RuvA_2-like"/>
</dbReference>
<dbReference type="CDD" id="cd08071">
    <property type="entry name" value="MPN_DUF2466"/>
    <property type="match status" value="1"/>
</dbReference>
<dbReference type="GO" id="GO:0006508">
    <property type="term" value="P:proteolysis"/>
    <property type="evidence" value="ECO:0007669"/>
    <property type="project" value="UniProtKB-KW"/>
</dbReference>
<dbReference type="SUPFAM" id="SSF47781">
    <property type="entry name" value="RuvA domain 2-like"/>
    <property type="match status" value="1"/>
</dbReference>
<dbReference type="Gene3D" id="1.10.150.20">
    <property type="entry name" value="5' to 3' exonuclease, C-terminal subdomain"/>
    <property type="match status" value="1"/>
</dbReference>
<dbReference type="Proteomes" id="UP000198956">
    <property type="component" value="Unassembled WGS sequence"/>
</dbReference>
<organism evidence="10 11">
    <name type="scientific">Aneurinibacillus thermoaerophilus</name>
    <dbReference type="NCBI Taxonomy" id="143495"/>
    <lineage>
        <taxon>Bacteria</taxon>
        <taxon>Bacillati</taxon>
        <taxon>Bacillota</taxon>
        <taxon>Bacilli</taxon>
        <taxon>Bacillales</taxon>
        <taxon>Paenibacillaceae</taxon>
        <taxon>Aneurinibacillus group</taxon>
        <taxon>Aneurinibacillus</taxon>
    </lineage>
</organism>
<dbReference type="PROSITE" id="PS01302">
    <property type="entry name" value="UPF0758"/>
    <property type="match status" value="1"/>
</dbReference>
<evidence type="ECO:0000259" key="8">
    <source>
        <dbReference type="PROSITE" id="PS50249"/>
    </source>
</evidence>
<evidence type="ECO:0000256" key="6">
    <source>
        <dbReference type="ARBA" id="ARBA00023049"/>
    </source>
</evidence>
<feature type="domain" description="MPN" evidence="8">
    <location>
        <begin position="114"/>
        <end position="236"/>
    </location>
</feature>
<dbReference type="GO" id="GO:0008237">
    <property type="term" value="F:metallopeptidase activity"/>
    <property type="evidence" value="ECO:0007669"/>
    <property type="project" value="UniProtKB-KW"/>
</dbReference>
<dbReference type="NCBIfam" id="TIGR00608">
    <property type="entry name" value="radc"/>
    <property type="match status" value="1"/>
</dbReference>
<dbReference type="InterPro" id="IPR001405">
    <property type="entry name" value="UPF0758"/>
</dbReference>
<evidence type="ECO:0000313" key="12">
    <source>
        <dbReference type="Proteomes" id="UP000826616"/>
    </source>
</evidence>
<dbReference type="PROSITE" id="PS50249">
    <property type="entry name" value="MPN"/>
    <property type="match status" value="1"/>
</dbReference>
<dbReference type="Pfam" id="PF20582">
    <property type="entry name" value="UPF0758_N"/>
    <property type="match status" value="1"/>
</dbReference>
<dbReference type="AlphaFoldDB" id="A0A1G7ZRL6"/>
<evidence type="ECO:0000313" key="10">
    <source>
        <dbReference type="EMBL" id="SDH11344.1"/>
    </source>
</evidence>
<evidence type="ECO:0000256" key="2">
    <source>
        <dbReference type="ARBA" id="ARBA00022670"/>
    </source>
</evidence>
<keyword evidence="5" id="KW-0862">Zinc</keyword>
<evidence type="ECO:0000256" key="4">
    <source>
        <dbReference type="ARBA" id="ARBA00022801"/>
    </source>
</evidence>
<dbReference type="PANTHER" id="PTHR30471:SF3">
    <property type="entry name" value="UPF0758 PROTEIN YEES-RELATED"/>
    <property type="match status" value="1"/>
</dbReference>
<keyword evidence="2" id="KW-0645">Protease</keyword>
<dbReference type="InterPro" id="IPR020891">
    <property type="entry name" value="UPF0758_CS"/>
</dbReference>
<evidence type="ECO:0000313" key="9">
    <source>
        <dbReference type="EMBL" id="QYY42112.1"/>
    </source>
</evidence>
<gene>
    <name evidence="9" type="primary">radC</name>
    <name evidence="9" type="ORF">K3F53_14745</name>
    <name evidence="10" type="ORF">SAMN04489735_10129</name>
</gene>
<accession>A0A1G7ZRL6</accession>
<dbReference type="NCBIfam" id="NF000642">
    <property type="entry name" value="PRK00024.1"/>
    <property type="match status" value="1"/>
</dbReference>
<evidence type="ECO:0000256" key="7">
    <source>
        <dbReference type="RuleBase" id="RU003797"/>
    </source>
</evidence>
<keyword evidence="3" id="KW-0479">Metal-binding</keyword>
<sequence length="237" mass="26591">MQQRDMLSQDYYPMLKNMPESDRPRERMMRVGPGALSDAELLALLLRTGSAEESVMSLACRVLNRFEGVRGLKSASFEELIAMKGIGPAKALLIMAGLELGKRMSTALPSDRFAIRSPKDVADVMMEELRYHTQEHFVCLYLNTKNHIIGRETIFIGSLNSSIVHPREVYKEAIRRSSASVICLHNHPSGDPAPSREDIDVTRRLQEAGRILGIELLDHVIIGDGRFYSMKEKGHLA</sequence>
<dbReference type="GeneID" id="97142637"/>
<dbReference type="InterPro" id="IPR046778">
    <property type="entry name" value="UPF0758_N"/>
</dbReference>
<dbReference type="Proteomes" id="UP000826616">
    <property type="component" value="Chromosome"/>
</dbReference>
<keyword evidence="4" id="KW-0378">Hydrolase</keyword>
<keyword evidence="12" id="KW-1185">Reference proteome</keyword>
<dbReference type="InterPro" id="IPR037518">
    <property type="entry name" value="MPN"/>
</dbReference>
<dbReference type="GO" id="GO:0046872">
    <property type="term" value="F:metal ion binding"/>
    <property type="evidence" value="ECO:0007669"/>
    <property type="project" value="UniProtKB-KW"/>
</dbReference>
<dbReference type="EMBL" id="FNDE01000012">
    <property type="protein sequence ID" value="SDH11344.1"/>
    <property type="molecule type" value="Genomic_DNA"/>
</dbReference>
<dbReference type="OrthoDB" id="9804482at2"/>
<dbReference type="Pfam" id="PF04002">
    <property type="entry name" value="RadC"/>
    <property type="match status" value="1"/>
</dbReference>
<dbReference type="RefSeq" id="WP_091260401.1">
    <property type="nucleotide sequence ID" value="NZ_CP080764.1"/>
</dbReference>